<evidence type="ECO:0000313" key="1">
    <source>
        <dbReference type="EMBL" id="EMY22841.1"/>
    </source>
</evidence>
<dbReference type="BioCyc" id="LINT1085541:G11IQ-3187-MONOMER"/>
<reference evidence="1 2" key="1">
    <citation type="submission" date="2013-02" db="EMBL/GenBank/DDBJ databases">
        <authorList>
            <person name="Harkins D.M."/>
            <person name="Durkin A.S."/>
            <person name="Brinkac L.M."/>
            <person name="Haft D.H."/>
            <person name="Selengut J.D."/>
            <person name="Sanka R."/>
            <person name="DePew J."/>
            <person name="Purushe J."/>
            <person name="Picardeau M."/>
            <person name="Werts C."/>
            <person name="Goarant C."/>
            <person name="Vinetz J.M."/>
            <person name="Sutton G.G."/>
            <person name="Nierman W.C."/>
            <person name="Fouts D.E."/>
        </authorList>
    </citation>
    <scope>NUCLEOTIDE SEQUENCE [LARGE SCALE GENOMIC DNA]</scope>
    <source>
        <strain evidence="1 2">200703203</strain>
    </source>
</reference>
<accession>N1UFZ6</accession>
<sequence>MEGIRALHFRSYSERDQKFFNDRKRRLHARTLRILANIGSADIRVMRAGMPERFQEGGLVRVLFCSGFFPGISYSNEEWKIWGFSGFFTMEKVRYRRV</sequence>
<dbReference type="EMBL" id="AHNY02000277">
    <property type="protein sequence ID" value="EMY22841.1"/>
    <property type="molecule type" value="Genomic_DNA"/>
</dbReference>
<dbReference type="Proteomes" id="UP000012220">
    <property type="component" value="Unassembled WGS sequence"/>
</dbReference>
<dbReference type="AlphaFoldDB" id="N1UFZ6"/>
<evidence type="ECO:0000313" key="2">
    <source>
        <dbReference type="Proteomes" id="UP000012220"/>
    </source>
</evidence>
<organism evidence="1 2">
    <name type="scientific">Leptospira interrogans serovar Australis str. 200703203</name>
    <dbReference type="NCBI Taxonomy" id="1085541"/>
    <lineage>
        <taxon>Bacteria</taxon>
        <taxon>Pseudomonadati</taxon>
        <taxon>Spirochaetota</taxon>
        <taxon>Spirochaetia</taxon>
        <taxon>Leptospirales</taxon>
        <taxon>Leptospiraceae</taxon>
        <taxon>Leptospira</taxon>
    </lineage>
</organism>
<comment type="caution">
    <text evidence="1">The sequence shown here is derived from an EMBL/GenBank/DDBJ whole genome shotgun (WGS) entry which is preliminary data.</text>
</comment>
<gene>
    <name evidence="1" type="ORF">LEP1GSC115_4837</name>
</gene>
<proteinExistence type="predicted"/>
<name>N1UFZ6_LEPIR</name>
<protein>
    <submittedName>
        <fullName evidence="1">Uncharacterized protein</fullName>
    </submittedName>
</protein>